<dbReference type="Pfam" id="PF00535">
    <property type="entry name" value="Glycos_transf_2"/>
    <property type="match status" value="1"/>
</dbReference>
<proteinExistence type="predicted"/>
<dbReference type="EMBL" id="FNEK01000049">
    <property type="protein sequence ID" value="SDK67571.1"/>
    <property type="molecule type" value="Genomic_DNA"/>
</dbReference>
<dbReference type="RefSeq" id="WP_244520788.1">
    <property type="nucleotide sequence ID" value="NZ_FNEK01000049.1"/>
</dbReference>
<dbReference type="Gene3D" id="3.90.550.10">
    <property type="entry name" value="Spore Coat Polysaccharide Biosynthesis Protein SpsA, Chain A"/>
    <property type="match status" value="1"/>
</dbReference>
<evidence type="ECO:0000259" key="1">
    <source>
        <dbReference type="Pfam" id="PF00535"/>
    </source>
</evidence>
<organism evidence="2 3">
    <name type="scientific">Aliiruegeria lutimaris</name>
    <dbReference type="NCBI Taxonomy" id="571298"/>
    <lineage>
        <taxon>Bacteria</taxon>
        <taxon>Pseudomonadati</taxon>
        <taxon>Pseudomonadota</taxon>
        <taxon>Alphaproteobacteria</taxon>
        <taxon>Rhodobacterales</taxon>
        <taxon>Roseobacteraceae</taxon>
        <taxon>Aliiruegeria</taxon>
    </lineage>
</organism>
<reference evidence="2 3" key="1">
    <citation type="submission" date="2016-10" db="EMBL/GenBank/DDBJ databases">
        <authorList>
            <person name="de Groot N.N."/>
        </authorList>
    </citation>
    <scope>NUCLEOTIDE SEQUENCE [LARGE SCALE GENOMIC DNA]</scope>
    <source>
        <strain evidence="2 3">DSM 25294</strain>
    </source>
</reference>
<dbReference type="PANTHER" id="PTHR43179:SF7">
    <property type="entry name" value="RHAMNOSYLTRANSFERASE WBBL"/>
    <property type="match status" value="1"/>
</dbReference>
<dbReference type="InterPro" id="IPR029044">
    <property type="entry name" value="Nucleotide-diphossugar_trans"/>
</dbReference>
<dbReference type="PANTHER" id="PTHR43179">
    <property type="entry name" value="RHAMNOSYLTRANSFERASE WBBL"/>
    <property type="match status" value="1"/>
</dbReference>
<protein>
    <recommendedName>
        <fullName evidence="1">Glycosyltransferase 2-like domain-containing protein</fullName>
    </recommendedName>
</protein>
<dbReference type="Proteomes" id="UP000199382">
    <property type="component" value="Unassembled WGS sequence"/>
</dbReference>
<evidence type="ECO:0000313" key="3">
    <source>
        <dbReference type="Proteomes" id="UP000199382"/>
    </source>
</evidence>
<dbReference type="InterPro" id="IPR001173">
    <property type="entry name" value="Glyco_trans_2-like"/>
</dbReference>
<accession>A0A1G9DUK7</accession>
<keyword evidence="3" id="KW-1185">Reference proteome</keyword>
<dbReference type="SUPFAM" id="SSF53448">
    <property type="entry name" value="Nucleotide-diphospho-sugar transferases"/>
    <property type="match status" value="1"/>
</dbReference>
<dbReference type="CDD" id="cd04186">
    <property type="entry name" value="GT_2_like_c"/>
    <property type="match status" value="1"/>
</dbReference>
<evidence type="ECO:0000313" key="2">
    <source>
        <dbReference type="EMBL" id="SDK67571.1"/>
    </source>
</evidence>
<gene>
    <name evidence="2" type="ORF">SAMN04488026_104921</name>
</gene>
<name>A0A1G9DUK7_9RHOB</name>
<sequence>MTRKLSISIINFRTGNMTLASVQSALADLAGVEDRKPIDGWVIVVDNDSGDGSAEQIEDWIEANPEEPVELVRSAVNSGFSGGHNQGLAAMEAEFTLVLNSDAEIRPGCLGALLDAAETHPGFGLFAPRLEDEDGTPQISSFRDHSPLSELIRAAGTGQLTRMLKRFDVPTCTAPNPGRIDWSSFAAVLLRRKMVDEIGSLDEGYFLYFEDTDYCRTARKAGWGVMHVPEARVVHHRGGSGPVKGLEDARKRLPPYLYASRTRFFFKAYGWTGIVAANLMWHLGRGIAQSRRLFGKPVPPANEAEWRDIWTNVAHPSGPRRAPWEDR</sequence>
<dbReference type="STRING" id="571298.SAMN04488026_104921"/>
<feature type="domain" description="Glycosyltransferase 2-like" evidence="1">
    <location>
        <begin position="41"/>
        <end position="141"/>
    </location>
</feature>
<dbReference type="AlphaFoldDB" id="A0A1G9DUK7"/>